<dbReference type="SFLD" id="SFLDG00002">
    <property type="entry name" value="C1.7:_P-type_atpase_like"/>
    <property type="match status" value="1"/>
</dbReference>
<dbReference type="GO" id="GO:0140326">
    <property type="term" value="F:ATPase-coupled intramembrane lipid transporter activity"/>
    <property type="evidence" value="ECO:0007669"/>
    <property type="project" value="UniProtKB-EC"/>
</dbReference>
<dbReference type="GO" id="GO:0005886">
    <property type="term" value="C:plasma membrane"/>
    <property type="evidence" value="ECO:0007669"/>
    <property type="project" value="UniProtKB-SubCell"/>
</dbReference>
<feature type="transmembrane region" description="Helical" evidence="17">
    <location>
        <begin position="94"/>
        <end position="112"/>
    </location>
</feature>
<evidence type="ECO:0000256" key="8">
    <source>
        <dbReference type="ARBA" id="ARBA00022840"/>
    </source>
</evidence>
<dbReference type="Pfam" id="PF16209">
    <property type="entry name" value="PhoLip_ATPase_N"/>
    <property type="match status" value="1"/>
</dbReference>
<dbReference type="InterPro" id="IPR023214">
    <property type="entry name" value="HAD_sf"/>
</dbReference>
<evidence type="ECO:0000256" key="1">
    <source>
        <dbReference type="ARBA" id="ARBA00004141"/>
    </source>
</evidence>
<evidence type="ECO:0000313" key="20">
    <source>
        <dbReference type="EMBL" id="KAL0476648.1"/>
    </source>
</evidence>
<dbReference type="SUPFAM" id="SSF81660">
    <property type="entry name" value="Metal cation-transporting ATPase, ATP-binding domain N"/>
    <property type="match status" value="1"/>
</dbReference>
<dbReference type="InterPro" id="IPR006539">
    <property type="entry name" value="P-type_ATPase_IV"/>
</dbReference>
<feature type="binding site" evidence="15">
    <location>
        <position position="584"/>
    </location>
    <ligand>
        <name>ATP</name>
        <dbReference type="ChEBI" id="CHEBI:30616"/>
    </ligand>
</feature>
<feature type="transmembrane region" description="Helical" evidence="17">
    <location>
        <begin position="991"/>
        <end position="1010"/>
    </location>
</feature>
<feature type="transmembrane region" description="Helical" evidence="17">
    <location>
        <begin position="904"/>
        <end position="924"/>
    </location>
</feature>
<dbReference type="NCBIfam" id="TIGR01494">
    <property type="entry name" value="ATPase_P-type"/>
    <property type="match status" value="1"/>
</dbReference>
<feature type="transmembrane region" description="Helical" evidence="17">
    <location>
        <begin position="67"/>
        <end position="88"/>
    </location>
</feature>
<dbReference type="SUPFAM" id="SSF81653">
    <property type="entry name" value="Calcium ATPase, transduction domain A"/>
    <property type="match status" value="1"/>
</dbReference>
<evidence type="ECO:0000256" key="11">
    <source>
        <dbReference type="ARBA" id="ARBA00022989"/>
    </source>
</evidence>
<feature type="transmembrane region" description="Helical" evidence="17">
    <location>
        <begin position="954"/>
        <end position="979"/>
    </location>
</feature>
<keyword evidence="6 16" id="KW-0479">Metal-binding</keyword>
<dbReference type="InterPro" id="IPR018303">
    <property type="entry name" value="ATPase_P-typ_P_site"/>
</dbReference>
<dbReference type="NCBIfam" id="TIGR01652">
    <property type="entry name" value="ATPase-Plipid"/>
    <property type="match status" value="1"/>
</dbReference>
<feature type="binding site" evidence="15">
    <location>
        <position position="794"/>
    </location>
    <ligand>
        <name>ATP</name>
        <dbReference type="ChEBI" id="CHEBI:30616"/>
    </ligand>
</feature>
<evidence type="ECO:0000259" key="19">
    <source>
        <dbReference type="Pfam" id="PF16212"/>
    </source>
</evidence>
<evidence type="ECO:0000256" key="16">
    <source>
        <dbReference type="PIRSR" id="PIRSR606539-3"/>
    </source>
</evidence>
<evidence type="ECO:0000256" key="6">
    <source>
        <dbReference type="ARBA" id="ARBA00022723"/>
    </source>
</evidence>
<dbReference type="InterPro" id="IPR044492">
    <property type="entry name" value="P_typ_ATPase_HD_dom"/>
</dbReference>
<organism evidence="20 21">
    <name type="scientific">Acrasis kona</name>
    <dbReference type="NCBI Taxonomy" id="1008807"/>
    <lineage>
        <taxon>Eukaryota</taxon>
        <taxon>Discoba</taxon>
        <taxon>Heterolobosea</taxon>
        <taxon>Tetramitia</taxon>
        <taxon>Eutetramitia</taxon>
        <taxon>Acrasidae</taxon>
        <taxon>Acrasis</taxon>
    </lineage>
</organism>
<keyword evidence="4" id="KW-1003">Cell membrane</keyword>
<keyword evidence="5 17" id="KW-0812">Transmembrane</keyword>
<evidence type="ECO:0000256" key="14">
    <source>
        <dbReference type="PIRSR" id="PIRSR606539-1"/>
    </source>
</evidence>
<dbReference type="Gene3D" id="3.40.50.1000">
    <property type="entry name" value="HAD superfamily/HAD-like"/>
    <property type="match status" value="1"/>
</dbReference>
<evidence type="ECO:0000259" key="18">
    <source>
        <dbReference type="Pfam" id="PF16209"/>
    </source>
</evidence>
<evidence type="ECO:0000256" key="12">
    <source>
        <dbReference type="ARBA" id="ARBA00023136"/>
    </source>
</evidence>
<reference evidence="20 21" key="1">
    <citation type="submission" date="2024-03" db="EMBL/GenBank/DDBJ databases">
        <title>The Acrasis kona genome and developmental transcriptomes reveal deep origins of eukaryotic multicellular pathways.</title>
        <authorList>
            <person name="Sheikh S."/>
            <person name="Fu C.-J."/>
            <person name="Brown M.W."/>
            <person name="Baldauf S.L."/>
        </authorList>
    </citation>
    <scope>NUCLEOTIDE SEQUENCE [LARGE SCALE GENOMIC DNA]</scope>
    <source>
        <strain evidence="20 21">ATCC MYA-3509</strain>
    </source>
</reference>
<dbReference type="GO" id="GO:0000287">
    <property type="term" value="F:magnesium ion binding"/>
    <property type="evidence" value="ECO:0007669"/>
    <property type="project" value="UniProtKB-UniRule"/>
</dbReference>
<evidence type="ECO:0000256" key="2">
    <source>
        <dbReference type="ARBA" id="ARBA00004236"/>
    </source>
</evidence>
<comment type="catalytic activity">
    <reaction evidence="13 17">
        <text>ATP + H2O + phospholipidSide 1 = ADP + phosphate + phospholipidSide 2.</text>
        <dbReference type="EC" id="7.6.2.1"/>
    </reaction>
</comment>
<feature type="transmembrane region" description="Helical" evidence="17">
    <location>
        <begin position="871"/>
        <end position="892"/>
    </location>
</feature>
<dbReference type="SUPFAM" id="SSF56784">
    <property type="entry name" value="HAD-like"/>
    <property type="match status" value="1"/>
</dbReference>
<feature type="domain" description="P-type ATPase N-terminal" evidence="18">
    <location>
        <begin position="34"/>
        <end position="100"/>
    </location>
</feature>
<name>A0AAW2YI61_9EUKA</name>
<comment type="subcellular location">
    <subcellularLocation>
        <location evidence="2">Cell membrane</location>
    </subcellularLocation>
    <subcellularLocation>
        <location evidence="1 17">Membrane</location>
        <topology evidence="1 17">Multi-pass membrane protein</topology>
    </subcellularLocation>
</comment>
<keyword evidence="9 16" id="KW-0460">Magnesium</keyword>
<feature type="binding site" evidence="15">
    <location>
        <position position="788"/>
    </location>
    <ligand>
        <name>ATP</name>
        <dbReference type="ChEBI" id="CHEBI:30616"/>
    </ligand>
</feature>
<dbReference type="InterPro" id="IPR001757">
    <property type="entry name" value="P_typ_ATPase"/>
</dbReference>
<dbReference type="PRINTS" id="PR00119">
    <property type="entry name" value="CATATPASE"/>
</dbReference>
<dbReference type="Pfam" id="PF13246">
    <property type="entry name" value="Cation_ATPase"/>
    <property type="match status" value="1"/>
</dbReference>
<keyword evidence="11 17" id="KW-1133">Transmembrane helix</keyword>
<feature type="transmembrane region" description="Helical" evidence="17">
    <location>
        <begin position="293"/>
        <end position="316"/>
    </location>
</feature>
<dbReference type="SUPFAM" id="SSF81665">
    <property type="entry name" value="Calcium ATPase, transmembrane domain M"/>
    <property type="match status" value="1"/>
</dbReference>
<keyword evidence="21" id="KW-1185">Reference proteome</keyword>
<dbReference type="GO" id="GO:0016887">
    <property type="term" value="F:ATP hydrolysis activity"/>
    <property type="evidence" value="ECO:0007669"/>
    <property type="project" value="InterPro"/>
</dbReference>
<dbReference type="PANTHER" id="PTHR24092">
    <property type="entry name" value="PROBABLE PHOSPHOLIPID-TRANSPORTING ATPASE"/>
    <property type="match status" value="1"/>
</dbReference>
<evidence type="ECO:0000256" key="7">
    <source>
        <dbReference type="ARBA" id="ARBA00022741"/>
    </source>
</evidence>
<dbReference type="PROSITE" id="PS00154">
    <property type="entry name" value="ATPASE_E1_E2"/>
    <property type="match status" value="1"/>
</dbReference>
<dbReference type="FunFam" id="3.40.50.1000:FF:000014">
    <property type="entry name" value="Phospholipid-transporting ATPase"/>
    <property type="match status" value="1"/>
</dbReference>
<dbReference type="InterPro" id="IPR008250">
    <property type="entry name" value="ATPase_P-typ_transduc_dom_A_sf"/>
</dbReference>
<dbReference type="EC" id="7.6.2.1" evidence="17"/>
<feature type="binding site" evidence="15">
    <location>
        <position position="818"/>
    </location>
    <ligand>
        <name>ATP</name>
        <dbReference type="ChEBI" id="CHEBI:30616"/>
    </ligand>
</feature>
<feature type="binding site" evidence="16">
    <location>
        <position position="411"/>
    </location>
    <ligand>
        <name>Mg(2+)</name>
        <dbReference type="ChEBI" id="CHEBI:18420"/>
    </ligand>
</feature>
<protein>
    <recommendedName>
        <fullName evidence="17">Phospholipid-transporting ATPase</fullName>
        <ecNumber evidence="17">7.6.2.1</ecNumber>
    </recommendedName>
</protein>
<feature type="binding site" evidence="15">
    <location>
        <position position="697"/>
    </location>
    <ligand>
        <name>ATP</name>
        <dbReference type="ChEBI" id="CHEBI:30616"/>
    </ligand>
</feature>
<feature type="transmembrane region" description="Helical" evidence="17">
    <location>
        <begin position="1072"/>
        <end position="1089"/>
    </location>
</feature>
<dbReference type="InterPro" id="IPR023298">
    <property type="entry name" value="ATPase_P-typ_TM_dom_sf"/>
</dbReference>
<keyword evidence="7 15" id="KW-0547">Nucleotide-binding</keyword>
<dbReference type="AlphaFoldDB" id="A0AAW2YI61"/>
<feature type="binding site" evidence="15">
    <location>
        <position position="520"/>
    </location>
    <ligand>
        <name>ATP</name>
        <dbReference type="ChEBI" id="CHEBI:30616"/>
    </ligand>
</feature>
<feature type="binding site" evidence="16">
    <location>
        <position position="814"/>
    </location>
    <ligand>
        <name>Mg(2+)</name>
        <dbReference type="ChEBI" id="CHEBI:18420"/>
    </ligand>
</feature>
<feature type="binding site" evidence="15">
    <location>
        <position position="412"/>
    </location>
    <ligand>
        <name>ATP</name>
        <dbReference type="ChEBI" id="CHEBI:30616"/>
    </ligand>
</feature>
<comment type="similarity">
    <text evidence="3 17">Belongs to the cation transport ATPase (P-type) (TC 3.A.3) family. Type IV subfamily.</text>
</comment>
<dbReference type="CDD" id="cd02073">
    <property type="entry name" value="P-type_ATPase_APLT_Dnf-like"/>
    <property type="match status" value="1"/>
</dbReference>
<gene>
    <name evidence="20" type="ORF">AKO1_002872</name>
</gene>
<dbReference type="Gene3D" id="2.70.150.10">
    <property type="entry name" value="Calcium-transporting ATPase, cytoplasmic transduction domain A"/>
    <property type="match status" value="1"/>
</dbReference>
<dbReference type="GO" id="GO:0045332">
    <property type="term" value="P:phospholipid translocation"/>
    <property type="evidence" value="ECO:0007669"/>
    <property type="project" value="TreeGrafter"/>
</dbReference>
<feature type="binding site" evidence="15">
    <location>
        <position position="695"/>
    </location>
    <ligand>
        <name>ATP</name>
        <dbReference type="ChEBI" id="CHEBI:30616"/>
    </ligand>
</feature>
<comment type="cofactor">
    <cofactor evidence="16">
        <name>Mg(2+)</name>
        <dbReference type="ChEBI" id="CHEBI:18420"/>
    </cofactor>
</comment>
<feature type="binding site" evidence="15">
    <location>
        <position position="817"/>
    </location>
    <ligand>
        <name>ATP</name>
        <dbReference type="ChEBI" id="CHEBI:30616"/>
    </ligand>
</feature>
<dbReference type="Pfam" id="PF16212">
    <property type="entry name" value="PhoLip_ATPase_C"/>
    <property type="match status" value="1"/>
</dbReference>
<feature type="binding site" evidence="16">
    <location>
        <position position="818"/>
    </location>
    <ligand>
        <name>Mg(2+)</name>
        <dbReference type="ChEBI" id="CHEBI:18420"/>
    </ligand>
</feature>
<evidence type="ECO:0000256" key="4">
    <source>
        <dbReference type="ARBA" id="ARBA00022475"/>
    </source>
</evidence>
<dbReference type="SFLD" id="SFLDS00003">
    <property type="entry name" value="Haloacid_Dehalogenase"/>
    <property type="match status" value="1"/>
</dbReference>
<proteinExistence type="inferred from homology"/>
<dbReference type="InterPro" id="IPR032630">
    <property type="entry name" value="P_typ_ATPase_c"/>
</dbReference>
<sequence>MVKRSKEQDLEQELLSTEEIKVSQLEVEEDARNIYINDRAANLASKFKNNSISTSKYYALFFIPQNLLYQFCRVANLYFLLLSILQFIPGLSPTGRVTTIFPLSVILMINMAKELYEDLKRRAGDQVHNNRPVKILIGGEFETLKWKDVKVGDIVMVENNQLFPCDLVALSTSEPLGQCFVETCNLDGETNLKIKQVKPETNHLDDADKASSFFGSIQCEQPNNRLYKFEARLNSEDLTLPLDPDQLLLSGCTLKNTKWIIGVSIYTGHETKLMKNRNETPNKISKVELATNLLILLLLLVQALMCLGCAIGALVWNLTYRSSIWYIDFNKFKDDKSLANETIRNFFTFLILYGSLIPISLYASLEVAKAIQGFFISQDLHLFYPVNDTPATVRSSSLNEDLGQIQFVFSDKTGTLTCNKMDFMKFSVSSIAYGTGHTEIARSAARREKRELIEDRPTHVAYNSYCNFYDERINNGAWENQPNKESLCKFFILLAVCHTVIPDVDVTTGQIIYQASSPDENALVKAAKLLGVEFIEKTIDQMVIKIKEKKFTFRILAVLEFNSDRKRQSVLVRDEQDRIILMTKGADMMLFPLLKQKIDSQTVAQLEQFASDGLRTLICAQRIVSEQFYHEWIDIFNQAKCSLYDREERVSSACEQIETDLEFVGVTAIEDQLQDGVPDCISELAKAGIKVWVLTGDKQETAINIGFACDLLNDNMALLIVDQHEESKIKSNLTHLRSIANAAVHSPEQGELGLVINGDILATVMQNEILKNMFLELGIMCRSVICCRASPKQKADVVSLVKNNLHAMTLAIGDGANDVSMIQAAHIGVGISGEEGLQAANASDYCIAQFRFLKRLLLVHGRWNYRRMSKLVLYCFYKQFVLTTTQFLFNFVNGFTGTSVHERWSLSFYNLFFTSLPVLVLGIWDKDVQDVNALEYPEIYHQGHHNRFFNTGVFVANIANGIFHACVCFFIPMICFDAFQLNDGQSTDMLGLGLTIYTSLFFVVTIKVGLEMSRFSVLHFVAFFFSLCCWFVFVFVQGNIYAGWAQAGWVEFPFNESYSFLQEHRYLSEPRYWAIVALTVLVAVLRDYFYKCYVRLATRDLYYEVMHQAHKMVRKDIMDTFPLDEFIPKAVKPRSKKMNQIKELFNRLKVSKHRGYAFSQSEGEQRLVK</sequence>
<evidence type="ECO:0000256" key="15">
    <source>
        <dbReference type="PIRSR" id="PIRSR606539-2"/>
    </source>
</evidence>
<feature type="transmembrane region" description="Helical" evidence="17">
    <location>
        <begin position="1017"/>
        <end position="1036"/>
    </location>
</feature>
<keyword evidence="8 15" id="KW-0067">ATP-binding</keyword>
<feature type="binding site" evidence="15">
    <location>
        <position position="696"/>
    </location>
    <ligand>
        <name>ATP</name>
        <dbReference type="ChEBI" id="CHEBI:30616"/>
    </ligand>
</feature>
<keyword evidence="12 17" id="KW-0472">Membrane</keyword>
<evidence type="ECO:0000256" key="5">
    <source>
        <dbReference type="ARBA" id="ARBA00022692"/>
    </source>
</evidence>
<dbReference type="GO" id="GO:0005524">
    <property type="term" value="F:ATP binding"/>
    <property type="evidence" value="ECO:0007669"/>
    <property type="project" value="UniProtKB-UniRule"/>
</dbReference>
<feature type="transmembrane region" description="Helical" evidence="17">
    <location>
        <begin position="346"/>
        <end position="365"/>
    </location>
</feature>
<comment type="caution">
    <text evidence="20">The sequence shown here is derived from an EMBL/GenBank/DDBJ whole genome shotgun (WGS) entry which is preliminary data.</text>
</comment>
<dbReference type="InterPro" id="IPR023299">
    <property type="entry name" value="ATPase_P-typ_cyto_dom_N"/>
</dbReference>
<dbReference type="EMBL" id="JAOPGA020000076">
    <property type="protein sequence ID" value="KAL0476648.1"/>
    <property type="molecule type" value="Genomic_DNA"/>
</dbReference>
<dbReference type="InterPro" id="IPR036412">
    <property type="entry name" value="HAD-like_sf"/>
</dbReference>
<keyword evidence="10 17" id="KW-1278">Translocase</keyword>
<evidence type="ECO:0000313" key="21">
    <source>
        <dbReference type="Proteomes" id="UP001431209"/>
    </source>
</evidence>
<feature type="binding site" evidence="15">
    <location>
        <position position="615"/>
    </location>
    <ligand>
        <name>ATP</name>
        <dbReference type="ChEBI" id="CHEBI:30616"/>
    </ligand>
</feature>
<feature type="binding site" evidence="15">
    <location>
        <position position="561"/>
    </location>
    <ligand>
        <name>ATP</name>
        <dbReference type="ChEBI" id="CHEBI:30616"/>
    </ligand>
</feature>
<feature type="active site" description="4-aspartylphosphate intermediate" evidence="14">
    <location>
        <position position="411"/>
    </location>
</feature>
<evidence type="ECO:0000256" key="17">
    <source>
        <dbReference type="RuleBase" id="RU362033"/>
    </source>
</evidence>
<feature type="binding site" evidence="15">
    <location>
        <position position="413"/>
    </location>
    <ligand>
        <name>ATP</name>
        <dbReference type="ChEBI" id="CHEBI:30616"/>
    </ligand>
</feature>
<dbReference type="Gene3D" id="3.40.1110.10">
    <property type="entry name" value="Calcium-transporting ATPase, cytoplasmic domain N"/>
    <property type="match status" value="1"/>
</dbReference>
<accession>A0AAW2YI61</accession>
<evidence type="ECO:0000256" key="9">
    <source>
        <dbReference type="ARBA" id="ARBA00022842"/>
    </source>
</evidence>
<feature type="binding site" evidence="15">
    <location>
        <position position="411"/>
    </location>
    <ligand>
        <name>ATP</name>
        <dbReference type="ChEBI" id="CHEBI:30616"/>
    </ligand>
</feature>
<dbReference type="FunFam" id="2.70.150.10:FF:000021">
    <property type="entry name" value="Phospholipid-transporting ATPase"/>
    <property type="match status" value="1"/>
</dbReference>
<evidence type="ECO:0000256" key="10">
    <source>
        <dbReference type="ARBA" id="ARBA00022967"/>
    </source>
</evidence>
<dbReference type="Proteomes" id="UP001431209">
    <property type="component" value="Unassembled WGS sequence"/>
</dbReference>
<evidence type="ECO:0000256" key="13">
    <source>
        <dbReference type="ARBA" id="ARBA00034036"/>
    </source>
</evidence>
<feature type="binding site" evidence="16">
    <location>
        <position position="413"/>
    </location>
    <ligand>
        <name>Mg(2+)</name>
        <dbReference type="ChEBI" id="CHEBI:18420"/>
    </ligand>
</feature>
<evidence type="ECO:0000256" key="3">
    <source>
        <dbReference type="ARBA" id="ARBA00008109"/>
    </source>
</evidence>
<dbReference type="PANTHER" id="PTHR24092:SF150">
    <property type="entry name" value="PHOSPHOLIPID-TRANSPORTING ATPASE"/>
    <property type="match status" value="1"/>
</dbReference>
<feature type="domain" description="P-type ATPase C-terminal" evidence="19">
    <location>
        <begin position="840"/>
        <end position="1096"/>
    </location>
</feature>
<dbReference type="SFLD" id="SFLDF00027">
    <property type="entry name" value="p-type_atpase"/>
    <property type="match status" value="1"/>
</dbReference>
<dbReference type="InterPro" id="IPR032631">
    <property type="entry name" value="P-type_ATPase_N"/>
</dbReference>